<dbReference type="Proteomes" id="UP001156836">
    <property type="component" value="Unassembled WGS sequence"/>
</dbReference>
<name>A0ABQ6BUP6_9NEIS</name>
<proteinExistence type="predicted"/>
<protein>
    <submittedName>
        <fullName evidence="2">Uncharacterized protein</fullName>
    </submittedName>
</protein>
<organism evidence="2 3">
    <name type="scientific">Chitiniphilus shinanonensis</name>
    <dbReference type="NCBI Taxonomy" id="553088"/>
    <lineage>
        <taxon>Bacteria</taxon>
        <taxon>Pseudomonadati</taxon>
        <taxon>Pseudomonadota</taxon>
        <taxon>Betaproteobacteria</taxon>
        <taxon>Neisseriales</taxon>
        <taxon>Chitinibacteraceae</taxon>
        <taxon>Chitiniphilus</taxon>
    </lineage>
</organism>
<accession>A0ABQ6BUP6</accession>
<evidence type="ECO:0000256" key="1">
    <source>
        <dbReference type="SAM" id="MobiDB-lite"/>
    </source>
</evidence>
<evidence type="ECO:0000313" key="3">
    <source>
        <dbReference type="Proteomes" id="UP001156836"/>
    </source>
</evidence>
<evidence type="ECO:0000313" key="2">
    <source>
        <dbReference type="EMBL" id="GLS05413.1"/>
    </source>
</evidence>
<dbReference type="EMBL" id="BSOZ01000045">
    <property type="protein sequence ID" value="GLS05413.1"/>
    <property type="molecule type" value="Genomic_DNA"/>
</dbReference>
<gene>
    <name evidence="2" type="ORF">GCM10007860_25650</name>
</gene>
<sequence>MPSADGKQGARDLRQTAPFSSSDNLQVKKRFGAGRRYPQPSRAGASPRST</sequence>
<keyword evidence="3" id="KW-1185">Reference proteome</keyword>
<reference evidence="3" key="1">
    <citation type="journal article" date="2019" name="Int. J. Syst. Evol. Microbiol.">
        <title>The Global Catalogue of Microorganisms (GCM) 10K type strain sequencing project: providing services to taxonomists for standard genome sequencing and annotation.</title>
        <authorList>
            <consortium name="The Broad Institute Genomics Platform"/>
            <consortium name="The Broad Institute Genome Sequencing Center for Infectious Disease"/>
            <person name="Wu L."/>
            <person name="Ma J."/>
        </authorList>
    </citation>
    <scope>NUCLEOTIDE SEQUENCE [LARGE SCALE GENOMIC DNA]</scope>
    <source>
        <strain evidence="3">NBRC 104970</strain>
    </source>
</reference>
<comment type="caution">
    <text evidence="2">The sequence shown here is derived from an EMBL/GenBank/DDBJ whole genome shotgun (WGS) entry which is preliminary data.</text>
</comment>
<feature type="region of interest" description="Disordered" evidence="1">
    <location>
        <begin position="1"/>
        <end position="50"/>
    </location>
</feature>